<evidence type="ECO:0000313" key="2">
    <source>
        <dbReference type="Proteomes" id="UP000076925"/>
    </source>
</evidence>
<protein>
    <submittedName>
        <fullName evidence="1">Uncharacterized protein</fullName>
    </submittedName>
</protein>
<reference evidence="1 2" key="1">
    <citation type="journal article" date="2013" name="Genome Biol. Evol.">
        <title>Genomes of Stigonematalean cyanobacteria (subsection V) and the evolution of oxygenic photosynthesis from prokaryotes to plastids.</title>
        <authorList>
            <person name="Dagan T."/>
            <person name="Roettger M."/>
            <person name="Stucken K."/>
            <person name="Landan G."/>
            <person name="Koch R."/>
            <person name="Major P."/>
            <person name="Gould S.B."/>
            <person name="Goremykin V.V."/>
            <person name="Rippka R."/>
            <person name="Tandeau de Marsac N."/>
            <person name="Gugger M."/>
            <person name="Lockhart P.J."/>
            <person name="Allen J.F."/>
            <person name="Brune I."/>
            <person name="Maus I."/>
            <person name="Puhler A."/>
            <person name="Martin W.F."/>
        </authorList>
    </citation>
    <scope>NUCLEOTIDE SEQUENCE [LARGE SCALE GENOMIC DNA]</scope>
    <source>
        <strain evidence="1 2">PCC 7110</strain>
    </source>
</reference>
<accession>A0A139XH29</accession>
<name>A0A139XH29_9CYAN</name>
<dbReference type="EMBL" id="ANNX02000012">
    <property type="protein sequence ID" value="KYC43969.1"/>
    <property type="molecule type" value="Genomic_DNA"/>
</dbReference>
<sequence length="204" mass="23622">MLIDCKIMTGVIYNCPNLSECLRNTRLNRMQALLLYFLNKGVKPEDIKVDGKPLQVSEILTQLSSLNPSDFTCNRDYQTRDNIVFETSLQWEEVCGGAKNFYNLTVEQLQQLVDLGFASPIERQNFSPAICEFLTFGRIQKDRGFIFTFEGYVISPFREDYRVSIDGIVFNGIVSQELIDDFQAFITSPDELDIKHNYLRAWWD</sequence>
<dbReference type="AlphaFoldDB" id="A0A139XH29"/>
<proteinExistence type="predicted"/>
<gene>
    <name evidence="1" type="ORF">WA1_02145</name>
</gene>
<organism evidence="1 2">
    <name type="scientific">Scytonema hofmannii PCC 7110</name>
    <dbReference type="NCBI Taxonomy" id="128403"/>
    <lineage>
        <taxon>Bacteria</taxon>
        <taxon>Bacillati</taxon>
        <taxon>Cyanobacteriota</taxon>
        <taxon>Cyanophyceae</taxon>
        <taxon>Nostocales</taxon>
        <taxon>Scytonemataceae</taxon>
        <taxon>Scytonema</taxon>
    </lineage>
</organism>
<dbReference type="Proteomes" id="UP000076925">
    <property type="component" value="Unassembled WGS sequence"/>
</dbReference>
<comment type="caution">
    <text evidence="1">The sequence shown here is derived from an EMBL/GenBank/DDBJ whole genome shotgun (WGS) entry which is preliminary data.</text>
</comment>
<evidence type="ECO:0000313" key="1">
    <source>
        <dbReference type="EMBL" id="KYC43969.1"/>
    </source>
</evidence>
<keyword evidence="2" id="KW-1185">Reference proteome</keyword>